<name>A0A426XAP6_ENSVE</name>
<dbReference type="AlphaFoldDB" id="A0A426XAP6"/>
<accession>A0A426XAP6</accession>
<protein>
    <submittedName>
        <fullName evidence="1">Uncharacterized protein</fullName>
    </submittedName>
</protein>
<organism evidence="1 2">
    <name type="scientific">Ensete ventricosum</name>
    <name type="common">Abyssinian banana</name>
    <name type="synonym">Musa ensete</name>
    <dbReference type="NCBI Taxonomy" id="4639"/>
    <lineage>
        <taxon>Eukaryota</taxon>
        <taxon>Viridiplantae</taxon>
        <taxon>Streptophyta</taxon>
        <taxon>Embryophyta</taxon>
        <taxon>Tracheophyta</taxon>
        <taxon>Spermatophyta</taxon>
        <taxon>Magnoliopsida</taxon>
        <taxon>Liliopsida</taxon>
        <taxon>Zingiberales</taxon>
        <taxon>Musaceae</taxon>
        <taxon>Ensete</taxon>
    </lineage>
</organism>
<evidence type="ECO:0000313" key="1">
    <source>
        <dbReference type="EMBL" id="RRT36553.1"/>
    </source>
</evidence>
<dbReference type="EMBL" id="AMZH03023441">
    <property type="protein sequence ID" value="RRT36553.1"/>
    <property type="molecule type" value="Genomic_DNA"/>
</dbReference>
<comment type="caution">
    <text evidence="1">The sequence shown here is derived from an EMBL/GenBank/DDBJ whole genome shotgun (WGS) entry which is preliminary data.</text>
</comment>
<feature type="non-terminal residue" evidence="1">
    <location>
        <position position="1"/>
    </location>
</feature>
<sequence length="96" mass="10873">EEEGPWLHDFGARRKSHIVPTAVSARMYHAPLGFPLASFQSARAMERGADVVASRGRCSSAAAPHRTTQLHDYTCHVNHTPTYELLWDNDFYDFEL</sequence>
<gene>
    <name evidence="1" type="ORF">B296_00052312</name>
</gene>
<evidence type="ECO:0000313" key="2">
    <source>
        <dbReference type="Proteomes" id="UP000287651"/>
    </source>
</evidence>
<proteinExistence type="predicted"/>
<reference evidence="1 2" key="1">
    <citation type="journal article" date="2014" name="Agronomy (Basel)">
        <title>A Draft Genome Sequence for Ensete ventricosum, the Drought-Tolerant Tree Against Hunger.</title>
        <authorList>
            <person name="Harrison J."/>
            <person name="Moore K.A."/>
            <person name="Paszkiewicz K."/>
            <person name="Jones T."/>
            <person name="Grant M."/>
            <person name="Ambacheew D."/>
            <person name="Muzemil S."/>
            <person name="Studholme D.J."/>
        </authorList>
    </citation>
    <scope>NUCLEOTIDE SEQUENCE [LARGE SCALE GENOMIC DNA]</scope>
</reference>
<dbReference type="Proteomes" id="UP000287651">
    <property type="component" value="Unassembled WGS sequence"/>
</dbReference>